<dbReference type="Proteomes" id="UP000198866">
    <property type="component" value="Unassembled WGS sequence"/>
</dbReference>
<evidence type="ECO:0000256" key="2">
    <source>
        <dbReference type="ARBA" id="ARBA00022747"/>
    </source>
</evidence>
<evidence type="ECO:0000256" key="4">
    <source>
        <dbReference type="SAM" id="MobiDB-lite"/>
    </source>
</evidence>
<dbReference type="RefSeq" id="WP_218162556.1">
    <property type="nucleotide sequence ID" value="NZ_FNYE01000023.1"/>
</dbReference>
<evidence type="ECO:0000256" key="1">
    <source>
        <dbReference type="ARBA" id="ARBA00010923"/>
    </source>
</evidence>
<dbReference type="Pfam" id="PF01420">
    <property type="entry name" value="Methylase_S"/>
    <property type="match status" value="1"/>
</dbReference>
<sequence length="461" mass="51515">MTSNQCFEIPESWLHIELGDVVDYGKTTKVEPDAIGPETWVLELEDIEKDSSRLIQRCTFSDRKSKSTKNAFNAGDVLYGKLRPYLNKVLFADSDGVCTTEIVPLQGNPAVYGRYLYYWMRNPIFITYVNQVSHGVNMPRLGTDAGKKAPFILAPMPEQKRVADKLDTVIARVDACRERLDRVPAILKRFRQSVLSAATSGSLTAQWRAENHREEDWPQVQLSSVAEEFSYGSSAKSSRTGAVPVLRMGNIQEGQLKWTDLVYTSDPMEIAKYRLKAGDVLFNRTNSPELVGKTAVFNGEHDAIYAGYLIKVRCSDRLLPDYLNYCLNSPAGRDYCWRVKSDGVSQSNINAKKLAAFEFLLPSVREQNEIVRRVRSLFAYADTLESRCAAAYGLVESLTPALLAKAFRGELVPQDPNDEPAAELLKRLANQRSGEGKATKGTRAKRAAPVAPREEEPTSVE</sequence>
<dbReference type="GO" id="GO:0009307">
    <property type="term" value="P:DNA restriction-modification system"/>
    <property type="evidence" value="ECO:0007669"/>
    <property type="project" value="UniProtKB-KW"/>
</dbReference>
<dbReference type="InterPro" id="IPR044946">
    <property type="entry name" value="Restrct_endonuc_typeI_TRD_sf"/>
</dbReference>
<dbReference type="PANTHER" id="PTHR43140:SF1">
    <property type="entry name" value="TYPE I RESTRICTION ENZYME ECOKI SPECIFICITY SUBUNIT"/>
    <property type="match status" value="1"/>
</dbReference>
<evidence type="ECO:0000256" key="3">
    <source>
        <dbReference type="ARBA" id="ARBA00023125"/>
    </source>
</evidence>
<evidence type="ECO:0000313" key="6">
    <source>
        <dbReference type="EMBL" id="SEJ90979.1"/>
    </source>
</evidence>
<name>A0A1H7CMW0_9BURK</name>
<dbReference type="InterPro" id="IPR051212">
    <property type="entry name" value="Type-I_RE_S_subunit"/>
</dbReference>
<reference evidence="7" key="1">
    <citation type="submission" date="2016-10" db="EMBL/GenBank/DDBJ databases">
        <authorList>
            <person name="Varghese N."/>
            <person name="Submissions S."/>
        </authorList>
    </citation>
    <scope>NUCLEOTIDE SEQUENCE [LARGE SCALE GENOMIC DNA]</scope>
    <source>
        <strain evidence="7">LMG 26031</strain>
    </source>
</reference>
<protein>
    <submittedName>
        <fullName evidence="6">Type I restriction enzyme, S subunit</fullName>
    </submittedName>
</protein>
<dbReference type="InterPro" id="IPR000055">
    <property type="entry name" value="Restrct_endonuc_typeI_TRD"/>
</dbReference>
<proteinExistence type="inferred from homology"/>
<feature type="domain" description="Type I restriction modification DNA specificity" evidence="5">
    <location>
        <begin position="215"/>
        <end position="385"/>
    </location>
</feature>
<keyword evidence="2" id="KW-0680">Restriction system</keyword>
<comment type="similarity">
    <text evidence="1">Belongs to the type-I restriction system S methylase family.</text>
</comment>
<gene>
    <name evidence="6" type="ORF">SAMN05192539_102319</name>
</gene>
<evidence type="ECO:0000259" key="5">
    <source>
        <dbReference type="Pfam" id="PF01420"/>
    </source>
</evidence>
<evidence type="ECO:0000313" key="7">
    <source>
        <dbReference type="Proteomes" id="UP000198866"/>
    </source>
</evidence>
<dbReference type="CDD" id="cd17524">
    <property type="entry name" value="RMtype1_S_EcoUTORF5051P-TRD2-CR2_like"/>
    <property type="match status" value="1"/>
</dbReference>
<dbReference type="Gene3D" id="3.90.220.20">
    <property type="entry name" value="DNA methylase specificity domains"/>
    <property type="match status" value="2"/>
</dbReference>
<dbReference type="PANTHER" id="PTHR43140">
    <property type="entry name" value="TYPE-1 RESTRICTION ENZYME ECOKI SPECIFICITY PROTEIN"/>
    <property type="match status" value="1"/>
</dbReference>
<accession>A0A1H7CMW0</accession>
<dbReference type="GO" id="GO:0003677">
    <property type="term" value="F:DNA binding"/>
    <property type="evidence" value="ECO:0007669"/>
    <property type="project" value="UniProtKB-KW"/>
</dbReference>
<organism evidence="6 7">
    <name type="scientific">Paraburkholderia diazotrophica</name>
    <dbReference type="NCBI Taxonomy" id="667676"/>
    <lineage>
        <taxon>Bacteria</taxon>
        <taxon>Pseudomonadati</taxon>
        <taxon>Pseudomonadota</taxon>
        <taxon>Betaproteobacteria</taxon>
        <taxon>Burkholderiales</taxon>
        <taxon>Burkholderiaceae</taxon>
        <taxon>Paraburkholderia</taxon>
    </lineage>
</organism>
<keyword evidence="3" id="KW-0238">DNA-binding</keyword>
<dbReference type="SUPFAM" id="SSF116734">
    <property type="entry name" value="DNA methylase specificity domain"/>
    <property type="match status" value="2"/>
</dbReference>
<feature type="compositionally biased region" description="Basic and acidic residues" evidence="4">
    <location>
        <begin position="452"/>
        <end position="461"/>
    </location>
</feature>
<dbReference type="EMBL" id="FNYE01000023">
    <property type="protein sequence ID" value="SEJ90979.1"/>
    <property type="molecule type" value="Genomic_DNA"/>
</dbReference>
<dbReference type="AlphaFoldDB" id="A0A1H7CMW0"/>
<keyword evidence="7" id="KW-1185">Reference proteome</keyword>
<dbReference type="STRING" id="667676.SAMN05192539_102319"/>
<feature type="region of interest" description="Disordered" evidence="4">
    <location>
        <begin position="427"/>
        <end position="461"/>
    </location>
</feature>